<dbReference type="NCBIfam" id="NF009895">
    <property type="entry name" value="PRK13352.1"/>
    <property type="match status" value="1"/>
</dbReference>
<evidence type="ECO:0000256" key="3">
    <source>
        <dbReference type="ARBA" id="ARBA00022691"/>
    </source>
</evidence>
<evidence type="ECO:0000256" key="8">
    <source>
        <dbReference type="ARBA" id="ARBA00023239"/>
    </source>
</evidence>
<evidence type="ECO:0000256" key="2">
    <source>
        <dbReference type="ARBA" id="ARBA00022485"/>
    </source>
</evidence>
<name>A0A1V6C5P2_UNCT6</name>
<evidence type="ECO:0000256" key="7">
    <source>
        <dbReference type="ARBA" id="ARBA00023014"/>
    </source>
</evidence>
<dbReference type="SFLD" id="SFLDG01114">
    <property type="entry name" value="phosphomethylpyrimidine_syntha"/>
    <property type="match status" value="1"/>
</dbReference>
<dbReference type="AlphaFoldDB" id="A0A1V6C5P2"/>
<sequence>MILEKQQAKKGIITSAVRSVAKEENIDAEKLAMSIAEGKSVIVKHRDSIKAIGENLTIKVNTNIGTSPDVCDVSFELKKLNRACELKTDTVMDLSTGGNLDTIRKKIVNASSVPVGSVPIYQAVIESIEKHGTIEALKEDDIFDVIERHAKDGVSFVTVHCGVTLSSLDILKKKTRKTGVVSRGGAFIVSWMALTGKENPLYSNFDRLIELARKYDLILSLGDGLRPGCLADATDNLQMSELLTLGRCVEKARDADVQLIIEGPGHVPLNQIVPNVHLAKSICGGAPLYLLGPIVTDIAPGYDHITSAIGGAIAGWAGADFLCYVTPSEHLALPTIEDVEDGVVASRIAAHAADIARGNIQAQKYDESMAQARYKRDWHQQENLSINPFRFKKIRSSQKIVSDEVCNMCGKYCAMRLMDETMKKVGL</sequence>
<keyword evidence="6" id="KW-0408">Iron</keyword>
<keyword evidence="7" id="KW-0411">Iron-sulfur</keyword>
<evidence type="ECO:0000256" key="4">
    <source>
        <dbReference type="ARBA" id="ARBA00022723"/>
    </source>
</evidence>
<evidence type="ECO:0000256" key="6">
    <source>
        <dbReference type="ARBA" id="ARBA00023004"/>
    </source>
</evidence>
<gene>
    <name evidence="10" type="primary">thiC</name>
    <name evidence="10" type="ORF">BWX89_01450</name>
</gene>
<keyword evidence="3" id="KW-0949">S-adenosyl-L-methionine</keyword>
<proteinExistence type="predicted"/>
<dbReference type="GO" id="GO:0046872">
    <property type="term" value="F:metal ion binding"/>
    <property type="evidence" value="ECO:0007669"/>
    <property type="project" value="UniProtKB-KW"/>
</dbReference>
<dbReference type="Gene3D" id="3.20.20.540">
    <property type="entry name" value="Radical SAM ThiC family, central domain"/>
    <property type="match status" value="1"/>
</dbReference>
<dbReference type="PANTHER" id="PTHR30557:SF1">
    <property type="entry name" value="PHOSPHOMETHYLPYRIMIDINE SYNTHASE, CHLOROPLASTIC"/>
    <property type="match status" value="1"/>
</dbReference>
<reference evidence="10" key="1">
    <citation type="submission" date="2017-02" db="EMBL/GenBank/DDBJ databases">
        <title>Delving into the versatile metabolic prowess of the omnipresent phylum Bacteroidetes.</title>
        <authorList>
            <person name="Nobu M.K."/>
            <person name="Mei R."/>
            <person name="Narihiro T."/>
            <person name="Kuroda K."/>
            <person name="Liu W.-T."/>
        </authorList>
    </citation>
    <scope>NUCLEOTIDE SEQUENCE</scope>
    <source>
        <strain evidence="10">ADurb.Bin131</strain>
    </source>
</reference>
<dbReference type="SFLD" id="SFLDF00407">
    <property type="entry name" value="phosphomethylpyrimidine_syntha"/>
    <property type="match status" value="1"/>
</dbReference>
<dbReference type="Pfam" id="PF01964">
    <property type="entry name" value="ThiC_Rad_SAM"/>
    <property type="match status" value="1"/>
</dbReference>
<keyword evidence="8 10" id="KW-0456">Lyase</keyword>
<evidence type="ECO:0000256" key="1">
    <source>
        <dbReference type="ARBA" id="ARBA00001966"/>
    </source>
</evidence>
<protein>
    <recommendedName>
        <fullName evidence="9">Phosphomethylpyrimidine synthase</fullName>
        <ecNumber evidence="9">4.1.99.17</ecNumber>
    </recommendedName>
</protein>
<dbReference type="GO" id="GO:0051539">
    <property type="term" value="F:4 iron, 4 sulfur cluster binding"/>
    <property type="evidence" value="ECO:0007669"/>
    <property type="project" value="UniProtKB-KW"/>
</dbReference>
<evidence type="ECO:0000256" key="5">
    <source>
        <dbReference type="ARBA" id="ARBA00022833"/>
    </source>
</evidence>
<dbReference type="EC" id="4.1.99.17" evidence="9"/>
<accession>A0A1V6C5P2</accession>
<keyword evidence="2" id="KW-0004">4Fe-4S</keyword>
<dbReference type="FunFam" id="3.20.20.540:FF:000001">
    <property type="entry name" value="Phosphomethylpyrimidine synthase"/>
    <property type="match status" value="1"/>
</dbReference>
<dbReference type="EMBL" id="MWDQ01000138">
    <property type="protein sequence ID" value="OQB72206.1"/>
    <property type="molecule type" value="Genomic_DNA"/>
</dbReference>
<dbReference type="NCBIfam" id="TIGR00190">
    <property type="entry name" value="thiC"/>
    <property type="match status" value="1"/>
</dbReference>
<dbReference type="InterPro" id="IPR038521">
    <property type="entry name" value="ThiC/Bza_core_dom"/>
</dbReference>
<organism evidence="10">
    <name type="scientific">candidate division TA06 bacterium ADurb.Bin131</name>
    <dbReference type="NCBI Taxonomy" id="1852827"/>
    <lineage>
        <taxon>Bacteria</taxon>
        <taxon>Bacteria division TA06</taxon>
    </lineage>
</organism>
<dbReference type="GO" id="GO:0009228">
    <property type="term" value="P:thiamine biosynthetic process"/>
    <property type="evidence" value="ECO:0007669"/>
    <property type="project" value="UniProtKB-UniRule"/>
</dbReference>
<dbReference type="PANTHER" id="PTHR30557">
    <property type="entry name" value="THIAMINE BIOSYNTHESIS PROTEIN THIC"/>
    <property type="match status" value="1"/>
</dbReference>
<keyword evidence="5" id="KW-0862">Zinc</keyword>
<dbReference type="GO" id="GO:0070284">
    <property type="term" value="F:phosphomethylpyrimidine synthase activity"/>
    <property type="evidence" value="ECO:0007669"/>
    <property type="project" value="UniProtKB-EC"/>
</dbReference>
<comment type="cofactor">
    <cofactor evidence="1">
        <name>[4Fe-4S] cluster</name>
        <dbReference type="ChEBI" id="CHEBI:49883"/>
    </cofactor>
</comment>
<dbReference type="SFLD" id="SFLDS00113">
    <property type="entry name" value="Radical_SAM_Phosphomethylpyrim"/>
    <property type="match status" value="1"/>
</dbReference>
<evidence type="ECO:0000313" key="10">
    <source>
        <dbReference type="EMBL" id="OQB72206.1"/>
    </source>
</evidence>
<keyword evidence="4" id="KW-0479">Metal-binding</keyword>
<comment type="caution">
    <text evidence="10">The sequence shown here is derived from an EMBL/GenBank/DDBJ whole genome shotgun (WGS) entry which is preliminary data.</text>
</comment>
<evidence type="ECO:0000256" key="9">
    <source>
        <dbReference type="NCBIfam" id="TIGR00190"/>
    </source>
</evidence>
<dbReference type="Proteomes" id="UP000485562">
    <property type="component" value="Unassembled WGS sequence"/>
</dbReference>
<dbReference type="InterPro" id="IPR002817">
    <property type="entry name" value="ThiC/BzaA/B"/>
</dbReference>